<organism evidence="1 2">
    <name type="scientific">Panagrolaimus sp. JU765</name>
    <dbReference type="NCBI Taxonomy" id="591449"/>
    <lineage>
        <taxon>Eukaryota</taxon>
        <taxon>Metazoa</taxon>
        <taxon>Ecdysozoa</taxon>
        <taxon>Nematoda</taxon>
        <taxon>Chromadorea</taxon>
        <taxon>Rhabditida</taxon>
        <taxon>Tylenchina</taxon>
        <taxon>Panagrolaimomorpha</taxon>
        <taxon>Panagrolaimoidea</taxon>
        <taxon>Panagrolaimidae</taxon>
        <taxon>Panagrolaimus</taxon>
    </lineage>
</organism>
<protein>
    <submittedName>
        <fullName evidence="2">Uncharacterized protein</fullName>
    </submittedName>
</protein>
<evidence type="ECO:0000313" key="1">
    <source>
        <dbReference type="Proteomes" id="UP000887576"/>
    </source>
</evidence>
<name>A0AC34QF36_9BILA</name>
<reference evidence="2" key="1">
    <citation type="submission" date="2022-11" db="UniProtKB">
        <authorList>
            <consortium name="WormBaseParasite"/>
        </authorList>
    </citation>
    <scope>IDENTIFICATION</scope>
</reference>
<dbReference type="Proteomes" id="UP000887576">
    <property type="component" value="Unplaced"/>
</dbReference>
<evidence type="ECO:0000313" key="2">
    <source>
        <dbReference type="WBParaSite" id="JU765_v2.g15704.t1"/>
    </source>
</evidence>
<proteinExistence type="predicted"/>
<dbReference type="WBParaSite" id="JU765_v2.g15704.t1">
    <property type="protein sequence ID" value="JU765_v2.g15704.t1"/>
    <property type="gene ID" value="JU765_v2.g15704"/>
</dbReference>
<sequence length="146" mass="16853">MNKECFENSTEKEKKVEEETKEVFKNYFGCAMIPFAVFALIISIIFISIWTNAMKKRRIRRKSYILIINRAIGDAITCIVAIVIGIYVLVEADLKLVVITRIIFEAILSFYFDETIRQSLLSVINIKKAAAPLVKPQAKHKNFEKY</sequence>
<accession>A0AC34QF36</accession>